<keyword evidence="2" id="KW-0489">Methyltransferase</keyword>
<dbReference type="RefSeq" id="WP_129402691.1">
    <property type="nucleotide sequence ID" value="NZ_SBKP01000001.1"/>
</dbReference>
<keyword evidence="3" id="KW-1185">Reference proteome</keyword>
<organism evidence="2 3">
    <name type="scientific">Sphingobium fluviale</name>
    <dbReference type="NCBI Taxonomy" id="2506423"/>
    <lineage>
        <taxon>Bacteria</taxon>
        <taxon>Pseudomonadati</taxon>
        <taxon>Pseudomonadota</taxon>
        <taxon>Alphaproteobacteria</taxon>
        <taxon>Sphingomonadales</taxon>
        <taxon>Sphingomonadaceae</taxon>
        <taxon>Sphingobium</taxon>
    </lineage>
</organism>
<dbReference type="InterPro" id="IPR029063">
    <property type="entry name" value="SAM-dependent_MTases_sf"/>
</dbReference>
<dbReference type="GO" id="GO:0032259">
    <property type="term" value="P:methylation"/>
    <property type="evidence" value="ECO:0007669"/>
    <property type="project" value="UniProtKB-KW"/>
</dbReference>
<keyword evidence="2" id="KW-0808">Transferase</keyword>
<dbReference type="SUPFAM" id="SSF53335">
    <property type="entry name" value="S-adenosyl-L-methionine-dependent methyltransferases"/>
    <property type="match status" value="1"/>
</dbReference>
<dbReference type="AlphaFoldDB" id="A0A4Q1KPV3"/>
<evidence type="ECO:0000313" key="3">
    <source>
        <dbReference type="Proteomes" id="UP000290958"/>
    </source>
</evidence>
<dbReference type="Proteomes" id="UP000290958">
    <property type="component" value="Unassembled WGS sequence"/>
</dbReference>
<dbReference type="EMBL" id="SBKP01000001">
    <property type="protein sequence ID" value="RXR30924.1"/>
    <property type="molecule type" value="Genomic_DNA"/>
</dbReference>
<comment type="caution">
    <text evidence="2">The sequence shown here is derived from an EMBL/GenBank/DDBJ whole genome shotgun (WGS) entry which is preliminary data.</text>
</comment>
<evidence type="ECO:0000313" key="2">
    <source>
        <dbReference type="EMBL" id="RXR30924.1"/>
    </source>
</evidence>
<dbReference type="InterPro" id="IPR041698">
    <property type="entry name" value="Methyltransf_25"/>
</dbReference>
<name>A0A4Q1KPV3_9SPHN</name>
<accession>A0A4Q1KPV3</accession>
<dbReference type="OrthoDB" id="9805585at2"/>
<dbReference type="CDD" id="cd02440">
    <property type="entry name" value="AdoMet_MTases"/>
    <property type="match status" value="1"/>
</dbReference>
<dbReference type="GO" id="GO:0008168">
    <property type="term" value="F:methyltransferase activity"/>
    <property type="evidence" value="ECO:0007669"/>
    <property type="project" value="UniProtKB-KW"/>
</dbReference>
<feature type="domain" description="Methyltransferase" evidence="1">
    <location>
        <begin position="65"/>
        <end position="162"/>
    </location>
</feature>
<sequence length="210" mass="22785">MNPRPKPARIMALPKKADFAEAARENIEFFKGWLRKPRQTAAIVPSSRFLAREMVAGIDPDAGRVLELGGGTGAFTRAILSTGLSADKLEVAEINPVFAHGLERQFPDVSILRHRAETISAHVAGEAGTYQCVVSGLPMLAFNQNTQKAILEDAFRLLMPGGVFVQFTYSALSPVGKPVLDQAGLVAVPAGRVLLNIPPATVFHFRRREE</sequence>
<reference evidence="3" key="1">
    <citation type="submission" date="2019-01" db="EMBL/GenBank/DDBJ databases">
        <title>Cytophagaceae bacterium strain CAR-16.</title>
        <authorList>
            <person name="Chen W.-M."/>
        </authorList>
    </citation>
    <scope>NUCLEOTIDE SEQUENCE [LARGE SCALE GENOMIC DNA]</scope>
    <source>
        <strain evidence="3">CHR27</strain>
    </source>
</reference>
<protein>
    <submittedName>
        <fullName evidence="2">Methyltransferase domain-containing protein</fullName>
    </submittedName>
</protein>
<proteinExistence type="predicted"/>
<dbReference type="Gene3D" id="3.40.50.150">
    <property type="entry name" value="Vaccinia Virus protein VP39"/>
    <property type="match status" value="1"/>
</dbReference>
<gene>
    <name evidence="2" type="ORF">EQG66_01145</name>
</gene>
<dbReference type="Pfam" id="PF13649">
    <property type="entry name" value="Methyltransf_25"/>
    <property type="match status" value="1"/>
</dbReference>
<evidence type="ECO:0000259" key="1">
    <source>
        <dbReference type="Pfam" id="PF13649"/>
    </source>
</evidence>